<evidence type="ECO:0000313" key="2">
    <source>
        <dbReference type="Proteomes" id="UP000001396"/>
    </source>
</evidence>
<dbReference type="InParanoid" id="D3BGT0"/>
<dbReference type="GeneID" id="31363213"/>
<dbReference type="AlphaFoldDB" id="D3BGT0"/>
<protein>
    <submittedName>
        <fullName evidence="1">Uncharacterized protein</fullName>
    </submittedName>
</protein>
<comment type="caution">
    <text evidence="1">The sequence shown here is derived from an EMBL/GenBank/DDBJ whole genome shotgun (WGS) entry which is preliminary data.</text>
</comment>
<keyword evidence="2" id="KW-1185">Reference proteome</keyword>
<proteinExistence type="predicted"/>
<name>D3BGT0_HETP5</name>
<dbReference type="Proteomes" id="UP000001396">
    <property type="component" value="Unassembled WGS sequence"/>
</dbReference>
<sequence length="227" mass="25426">MIFGIQLPRANNNYTNQSTFTIVSPPLTTITIHQGNNNINSNSKNSDRSIGTRVPEKLEIYIIRKDSDGLGSALEENLSKILGTRVTCGYPPPQMPLPPPLHLTAEKRSLILYVVPEESYHYNNDEEAGYFYCSETDEFSLLQIGATFNNHLLGYLVIRSTRSQSIMVSQYPDSACEDASIRLGNVPPLVSNLKMTLTKDNSIEQNDIFVSKSIERLKQLITKRQSA</sequence>
<evidence type="ECO:0000313" key="1">
    <source>
        <dbReference type="EMBL" id="EFA79314.1"/>
    </source>
</evidence>
<dbReference type="RefSeq" id="XP_020431435.1">
    <property type="nucleotide sequence ID" value="XM_020578566.1"/>
</dbReference>
<accession>D3BGT0</accession>
<reference evidence="1 2" key="1">
    <citation type="journal article" date="2011" name="Genome Res.">
        <title>Phylogeny-wide analysis of social amoeba genomes highlights ancient origins for complex intercellular communication.</title>
        <authorList>
            <person name="Heidel A.J."/>
            <person name="Lawal H.M."/>
            <person name="Felder M."/>
            <person name="Schilde C."/>
            <person name="Helps N.R."/>
            <person name="Tunggal B."/>
            <person name="Rivero F."/>
            <person name="John U."/>
            <person name="Schleicher M."/>
            <person name="Eichinger L."/>
            <person name="Platzer M."/>
            <person name="Noegel A.A."/>
            <person name="Schaap P."/>
            <person name="Gloeckner G."/>
        </authorList>
    </citation>
    <scope>NUCLEOTIDE SEQUENCE [LARGE SCALE GENOMIC DNA]</scope>
    <source>
        <strain evidence="2">ATCC 26659 / Pp 5 / PN500</strain>
    </source>
</reference>
<dbReference type="EMBL" id="ADBJ01000035">
    <property type="protein sequence ID" value="EFA79314.1"/>
    <property type="molecule type" value="Genomic_DNA"/>
</dbReference>
<gene>
    <name evidence="1" type="ORF">PPL_07732</name>
</gene>
<organism evidence="1 2">
    <name type="scientific">Heterostelium pallidum (strain ATCC 26659 / Pp 5 / PN500)</name>
    <name type="common">Cellular slime mold</name>
    <name type="synonym">Polysphondylium pallidum</name>
    <dbReference type="NCBI Taxonomy" id="670386"/>
    <lineage>
        <taxon>Eukaryota</taxon>
        <taxon>Amoebozoa</taxon>
        <taxon>Evosea</taxon>
        <taxon>Eumycetozoa</taxon>
        <taxon>Dictyostelia</taxon>
        <taxon>Acytosteliales</taxon>
        <taxon>Acytosteliaceae</taxon>
        <taxon>Heterostelium</taxon>
    </lineage>
</organism>